<protein>
    <submittedName>
        <fullName evidence="3">Unannotated protein</fullName>
    </submittedName>
</protein>
<evidence type="ECO:0000256" key="2">
    <source>
        <dbReference type="SAM" id="Phobius"/>
    </source>
</evidence>
<evidence type="ECO:0000256" key="1">
    <source>
        <dbReference type="SAM" id="MobiDB-lite"/>
    </source>
</evidence>
<gene>
    <name evidence="3" type="ORF">UFOPK3610_01827</name>
</gene>
<keyword evidence="2" id="KW-0472">Membrane</keyword>
<accession>A0A6J7IE01</accession>
<feature type="transmembrane region" description="Helical" evidence="2">
    <location>
        <begin position="12"/>
        <end position="34"/>
    </location>
</feature>
<feature type="transmembrane region" description="Helical" evidence="2">
    <location>
        <begin position="204"/>
        <end position="225"/>
    </location>
</feature>
<feature type="region of interest" description="Disordered" evidence="1">
    <location>
        <begin position="299"/>
        <end position="318"/>
    </location>
</feature>
<proteinExistence type="predicted"/>
<dbReference type="EMBL" id="CAFBMR010000119">
    <property type="protein sequence ID" value="CAB4928871.1"/>
    <property type="molecule type" value="Genomic_DNA"/>
</dbReference>
<evidence type="ECO:0000313" key="3">
    <source>
        <dbReference type="EMBL" id="CAB4928871.1"/>
    </source>
</evidence>
<keyword evidence="2" id="KW-1133">Transmembrane helix</keyword>
<dbReference type="InterPro" id="IPR027948">
    <property type="entry name" value="DUF4436"/>
</dbReference>
<feature type="transmembrane region" description="Helical" evidence="2">
    <location>
        <begin position="232"/>
        <end position="250"/>
    </location>
</feature>
<name>A0A6J7IE01_9ZZZZ</name>
<feature type="compositionally biased region" description="Basic and acidic residues" evidence="1">
    <location>
        <begin position="299"/>
        <end position="308"/>
    </location>
</feature>
<dbReference type="Pfam" id="PF14494">
    <property type="entry name" value="DUF4436"/>
    <property type="match status" value="1"/>
</dbReference>
<keyword evidence="2" id="KW-0812">Transmembrane</keyword>
<reference evidence="3" key="1">
    <citation type="submission" date="2020-05" db="EMBL/GenBank/DDBJ databases">
        <authorList>
            <person name="Chiriac C."/>
            <person name="Salcher M."/>
            <person name="Ghai R."/>
            <person name="Kavagutti S V."/>
        </authorList>
    </citation>
    <scope>NUCLEOTIDE SEQUENCE</scope>
</reference>
<sequence length="318" mass="34512">MGTRYADRVKRRTWIAIALVALVAVAYVGFAWMYSSSTSPASDFTPKTPPAGGLDIDVIPQSFDPTTETVTVVIRIDADPLFYGPNGTLSQGIEVALSPTLDQNVFIFPAGSPEMAVTARLEVEGAVRNYPFDVHRTRLTATAQRLDQQGVALPGALPLNGGVRVSDGFSQWKVGSESNAVGSSTERLDLSLSFSRSDTTKTSALLMIAMMLTLGVVVALVMWWVVTTRREVDFGMVTWFAALTFALITVRNNLPGAPPIGSWVDVLVFFWVQFVLLLALSVCMTVWLRANRNNMITSDERQDAESKTDSPGSITLPG</sequence>
<dbReference type="AlphaFoldDB" id="A0A6J7IE01"/>
<organism evidence="3">
    <name type="scientific">freshwater metagenome</name>
    <dbReference type="NCBI Taxonomy" id="449393"/>
    <lineage>
        <taxon>unclassified sequences</taxon>
        <taxon>metagenomes</taxon>
        <taxon>ecological metagenomes</taxon>
    </lineage>
</organism>
<feature type="transmembrane region" description="Helical" evidence="2">
    <location>
        <begin position="270"/>
        <end position="288"/>
    </location>
</feature>
<feature type="compositionally biased region" description="Polar residues" evidence="1">
    <location>
        <begin position="309"/>
        <end position="318"/>
    </location>
</feature>